<feature type="transmembrane region" description="Helical" evidence="5">
    <location>
        <begin position="306"/>
        <end position="324"/>
    </location>
</feature>
<dbReference type="EMBL" id="SGXT01000013">
    <property type="protein sequence ID" value="RZT62369.1"/>
    <property type="molecule type" value="Genomic_DNA"/>
</dbReference>
<feature type="transmembrane region" description="Helical" evidence="5">
    <location>
        <begin position="241"/>
        <end position="264"/>
    </location>
</feature>
<keyword evidence="8" id="KW-1185">Reference proteome</keyword>
<evidence type="ECO:0000256" key="1">
    <source>
        <dbReference type="ARBA" id="ARBA00004141"/>
    </source>
</evidence>
<proteinExistence type="predicted"/>
<dbReference type="PANTHER" id="PTHR10846">
    <property type="entry name" value="SODIUM/POTASSIUM/CALCIUM EXCHANGER"/>
    <property type="match status" value="1"/>
</dbReference>
<evidence type="ECO:0000256" key="5">
    <source>
        <dbReference type="SAM" id="Phobius"/>
    </source>
</evidence>
<dbReference type="InterPro" id="IPR004837">
    <property type="entry name" value="NaCa_Exmemb"/>
</dbReference>
<organism evidence="7 8">
    <name type="scientific">Microcella alkaliphila</name>
    <dbReference type="NCBI Taxonomy" id="279828"/>
    <lineage>
        <taxon>Bacteria</taxon>
        <taxon>Bacillati</taxon>
        <taxon>Actinomycetota</taxon>
        <taxon>Actinomycetes</taxon>
        <taxon>Micrococcales</taxon>
        <taxon>Microbacteriaceae</taxon>
        <taxon>Microcella</taxon>
    </lineage>
</organism>
<name>A0A4V6MBV3_9MICO</name>
<dbReference type="InterPro" id="IPR044880">
    <property type="entry name" value="NCX_ion-bd_dom_sf"/>
</dbReference>
<dbReference type="OrthoDB" id="9794225at2"/>
<keyword evidence="3 5" id="KW-1133">Transmembrane helix</keyword>
<comment type="subcellular location">
    <subcellularLocation>
        <location evidence="1">Membrane</location>
        <topology evidence="1">Multi-pass membrane protein</topology>
    </subcellularLocation>
</comment>
<keyword evidence="4 5" id="KW-0472">Membrane</keyword>
<feature type="transmembrane region" description="Helical" evidence="5">
    <location>
        <begin position="36"/>
        <end position="63"/>
    </location>
</feature>
<feature type="transmembrane region" description="Helical" evidence="5">
    <location>
        <begin position="127"/>
        <end position="147"/>
    </location>
</feature>
<dbReference type="GO" id="GO:0008273">
    <property type="term" value="F:calcium, potassium:sodium antiporter activity"/>
    <property type="evidence" value="ECO:0007669"/>
    <property type="project" value="TreeGrafter"/>
</dbReference>
<dbReference type="PANTHER" id="PTHR10846:SF8">
    <property type="entry name" value="INNER MEMBRANE PROTEIN YRBG"/>
    <property type="match status" value="1"/>
</dbReference>
<dbReference type="Gene3D" id="1.20.1420.30">
    <property type="entry name" value="NCX, central ion-binding region"/>
    <property type="match status" value="2"/>
</dbReference>
<evidence type="ECO:0000259" key="6">
    <source>
        <dbReference type="Pfam" id="PF01699"/>
    </source>
</evidence>
<accession>A0A4V6MBV3</accession>
<feature type="domain" description="Sodium/calcium exchanger membrane region" evidence="6">
    <location>
        <begin position="176"/>
        <end position="319"/>
    </location>
</feature>
<dbReference type="GO" id="GO:0006874">
    <property type="term" value="P:intracellular calcium ion homeostasis"/>
    <property type="evidence" value="ECO:0007669"/>
    <property type="project" value="TreeGrafter"/>
</dbReference>
<feature type="transmembrane region" description="Helical" evidence="5">
    <location>
        <begin position="330"/>
        <end position="353"/>
    </location>
</feature>
<reference evidence="7 8" key="1">
    <citation type="journal article" date="2015" name="Stand. Genomic Sci.">
        <title>Genomic Encyclopedia of Bacterial and Archaeal Type Strains, Phase III: the genomes of soil and plant-associated and newly described type strains.</title>
        <authorList>
            <person name="Whitman W.B."/>
            <person name="Woyke T."/>
            <person name="Klenk H.P."/>
            <person name="Zhou Y."/>
            <person name="Lilburn T.G."/>
            <person name="Beck B.J."/>
            <person name="De Vos P."/>
            <person name="Vandamme P."/>
            <person name="Eisen J.A."/>
            <person name="Garrity G."/>
            <person name="Hugenholtz P."/>
            <person name="Kyrpides N.C."/>
        </authorList>
    </citation>
    <scope>NUCLEOTIDE SEQUENCE [LARGE SCALE GENOMIC DNA]</scope>
    <source>
        <strain evidence="7 8">AC4r</strain>
    </source>
</reference>
<evidence type="ECO:0000256" key="4">
    <source>
        <dbReference type="ARBA" id="ARBA00023136"/>
    </source>
</evidence>
<feature type="domain" description="Sodium/calcium exchanger membrane region" evidence="6">
    <location>
        <begin position="9"/>
        <end position="146"/>
    </location>
</feature>
<feature type="transmembrane region" description="Helical" evidence="5">
    <location>
        <begin position="6"/>
        <end position="24"/>
    </location>
</feature>
<protein>
    <submittedName>
        <fullName evidence="7">Cation:H+ antiporter</fullName>
    </submittedName>
</protein>
<evidence type="ECO:0000313" key="7">
    <source>
        <dbReference type="EMBL" id="RZT62369.1"/>
    </source>
</evidence>
<gene>
    <name evidence="7" type="ORF">EV140_0892</name>
</gene>
<dbReference type="InterPro" id="IPR004481">
    <property type="entry name" value="K/Na/Ca-exchanger"/>
</dbReference>
<dbReference type="GO" id="GO:0005886">
    <property type="term" value="C:plasma membrane"/>
    <property type="evidence" value="ECO:0007669"/>
    <property type="project" value="TreeGrafter"/>
</dbReference>
<comment type="caution">
    <text evidence="7">The sequence shown here is derived from an EMBL/GenBank/DDBJ whole genome shotgun (WGS) entry which is preliminary data.</text>
</comment>
<dbReference type="GO" id="GO:0005262">
    <property type="term" value="F:calcium channel activity"/>
    <property type="evidence" value="ECO:0007669"/>
    <property type="project" value="TreeGrafter"/>
</dbReference>
<sequence length="378" mass="38509">MDILDVGRVVLGLVLLIAGGEALVRGASTLATRLGIAPLVVGLVIVSASTSAPELAVTVGAVAAGDPDLAVGNVVGSNIVNILFILGLAALILPLIVKRQLVRFDIPVMVGITVLLLVLALDGEITQLDGVILFAAAGVHVVLSFWFSKRDPELAADLDIPATPSKLSPAMQVLVAVALVLFGIGLLVLGAGFLVEGASNVAASFGVSSLVIGLTVVAVGTSLPELVTSIIAVRRGERDIAVGNIVGSNIFNIGVVLGVPAIFFPAGIPVAASAIALDLPLALAAAVALLPIAFTGFAIARWEGGMFVVLYVAYTVYLILNAVQHDALSGFTTVMVFFVLPLVAVTLIAVTAYEVGYLKGRKKAKEPATSADPSSGSK</sequence>
<keyword evidence="2 5" id="KW-0812">Transmembrane</keyword>
<feature type="transmembrane region" description="Helical" evidence="5">
    <location>
        <begin position="104"/>
        <end position="121"/>
    </location>
</feature>
<dbReference type="Pfam" id="PF01699">
    <property type="entry name" value="Na_Ca_ex"/>
    <property type="match status" value="2"/>
</dbReference>
<dbReference type="RefSeq" id="WP_130281473.1">
    <property type="nucleotide sequence ID" value="NZ_SGXT01000013.1"/>
</dbReference>
<evidence type="ECO:0000256" key="2">
    <source>
        <dbReference type="ARBA" id="ARBA00022692"/>
    </source>
</evidence>
<evidence type="ECO:0000256" key="3">
    <source>
        <dbReference type="ARBA" id="ARBA00022989"/>
    </source>
</evidence>
<feature type="transmembrane region" description="Helical" evidence="5">
    <location>
        <begin position="270"/>
        <end position="294"/>
    </location>
</feature>
<evidence type="ECO:0000313" key="8">
    <source>
        <dbReference type="Proteomes" id="UP000292408"/>
    </source>
</evidence>
<dbReference type="NCBIfam" id="TIGR00367">
    <property type="entry name" value="calcium/sodium antiporter"/>
    <property type="match status" value="1"/>
</dbReference>
<dbReference type="Proteomes" id="UP000292408">
    <property type="component" value="Unassembled WGS sequence"/>
</dbReference>
<feature type="transmembrane region" description="Helical" evidence="5">
    <location>
        <begin position="75"/>
        <end position="97"/>
    </location>
</feature>
<feature type="transmembrane region" description="Helical" evidence="5">
    <location>
        <begin position="173"/>
        <end position="195"/>
    </location>
</feature>
<dbReference type="AlphaFoldDB" id="A0A4V6MBV3"/>